<accession>A0A0N7LAX4</accession>
<dbReference type="InterPro" id="IPR023395">
    <property type="entry name" value="MCP_dom_sf"/>
</dbReference>
<dbReference type="STRING" id="401625.A0A0N7LAX4"/>
<dbReference type="Gene3D" id="1.50.40.10">
    <property type="entry name" value="Mitochondrial carrier domain"/>
    <property type="match status" value="1"/>
</dbReference>
<dbReference type="GO" id="GO:0000064">
    <property type="term" value="F:L-ornithine transmembrane transporter activity"/>
    <property type="evidence" value="ECO:0007669"/>
    <property type="project" value="TreeGrafter"/>
</dbReference>
<feature type="repeat" description="Solcar" evidence="9">
    <location>
        <begin position="145"/>
        <end position="244"/>
    </location>
</feature>
<proteinExistence type="inferred from homology"/>
<keyword evidence="13" id="KW-1185">Reference proteome</keyword>
<dbReference type="OrthoDB" id="193856at2759"/>
<evidence type="ECO:0000256" key="7">
    <source>
        <dbReference type="ARBA" id="ARBA00023128"/>
    </source>
</evidence>
<evidence type="ECO:0000256" key="11">
    <source>
        <dbReference type="SAM" id="MobiDB-lite"/>
    </source>
</evidence>
<keyword evidence="4 9" id="KW-0812">Transmembrane</keyword>
<dbReference type="SUPFAM" id="SSF103506">
    <property type="entry name" value="Mitochondrial carrier"/>
    <property type="match status" value="1"/>
</dbReference>
<evidence type="ECO:0000313" key="13">
    <source>
        <dbReference type="Proteomes" id="UP000054845"/>
    </source>
</evidence>
<keyword evidence="7" id="KW-0496">Mitochondrion</keyword>
<feature type="repeat" description="Solcar" evidence="9">
    <location>
        <begin position="45"/>
        <end position="130"/>
    </location>
</feature>
<evidence type="ECO:0000256" key="1">
    <source>
        <dbReference type="ARBA" id="ARBA00004225"/>
    </source>
</evidence>
<dbReference type="GO" id="GO:0031966">
    <property type="term" value="C:mitochondrial membrane"/>
    <property type="evidence" value="ECO:0007669"/>
    <property type="project" value="UniProtKB-SubCell"/>
</dbReference>
<evidence type="ECO:0000256" key="4">
    <source>
        <dbReference type="ARBA" id="ARBA00022692"/>
    </source>
</evidence>
<dbReference type="InterPro" id="IPR018108">
    <property type="entry name" value="MCP_transmembrane"/>
</dbReference>
<dbReference type="PANTHER" id="PTHR45624:SF57">
    <property type="entry name" value="MITOCHONDRIAL SUBSTRATE CARRIER FAMILY PROTEIN L"/>
    <property type="match status" value="1"/>
</dbReference>
<evidence type="ECO:0000256" key="8">
    <source>
        <dbReference type="ARBA" id="ARBA00023136"/>
    </source>
</evidence>
<evidence type="ECO:0000256" key="9">
    <source>
        <dbReference type="PROSITE-ProRule" id="PRU00282"/>
    </source>
</evidence>
<keyword evidence="8 9" id="KW-0472">Membrane</keyword>
<dbReference type="PROSITE" id="PS50920">
    <property type="entry name" value="SOLCAR"/>
    <property type="match status" value="3"/>
</dbReference>
<feature type="compositionally biased region" description="Basic and acidic residues" evidence="11">
    <location>
        <begin position="33"/>
        <end position="46"/>
    </location>
</feature>
<sequence length="360" mass="38533">MAPASRGSLTQGAVVGQEGPAIVSSDAVPQGRLDNDPSPPKKEGKVSAKGSFAGIVSGATKMAVGHPFDTIKVRLQCTPYGTYKGPLDCFLQLARKEGLRALYKGATPPLVGWGISDAVLMGTLHNLRLALQRATDTGEGTGKRLPPWGHAAAGLGAGWVNSFLTTPIELLKAKLQMQSQRISAAPKAGEHVAKVHGFTGPIDCARQVIRAQGLMGLWGTLPATLMFRSNFAVMFCSYDFFQRTFESWNGTKWEMGSGTATFISGGLAAECFWLTAFPADVIKNRMMADSLENPKFPTIRSAFVSVWSHAGPNAPLYLRIRTFYTGFVPCLLRAFPTNASALLAFEATMSLLGAEKTTTQ</sequence>
<evidence type="ECO:0000313" key="12">
    <source>
        <dbReference type="EMBL" id="CEH17794.1"/>
    </source>
</evidence>
<evidence type="ECO:0000256" key="6">
    <source>
        <dbReference type="ARBA" id="ARBA00022989"/>
    </source>
</evidence>
<comment type="subcellular location">
    <subcellularLocation>
        <location evidence="1">Mitochondrion membrane</location>
        <topology evidence="1">Multi-pass membrane protein</topology>
    </subcellularLocation>
</comment>
<dbReference type="InterPro" id="IPR050567">
    <property type="entry name" value="Mitochondrial_Carrier"/>
</dbReference>
<evidence type="ECO:0000256" key="2">
    <source>
        <dbReference type="ARBA" id="ARBA00006375"/>
    </source>
</evidence>
<dbReference type="EMBL" id="CCYA01000265">
    <property type="protein sequence ID" value="CEH17794.1"/>
    <property type="molecule type" value="Genomic_DNA"/>
</dbReference>
<comment type="similarity">
    <text evidence="2 10">Belongs to the mitochondrial carrier (TC 2.A.29) family.</text>
</comment>
<evidence type="ECO:0000256" key="3">
    <source>
        <dbReference type="ARBA" id="ARBA00022448"/>
    </source>
</evidence>
<feature type="region of interest" description="Disordered" evidence="11">
    <location>
        <begin position="1"/>
        <end position="48"/>
    </location>
</feature>
<name>A0A0N7LAX4_9BASI</name>
<dbReference type="Pfam" id="PF00153">
    <property type="entry name" value="Mito_carr"/>
    <property type="match status" value="3"/>
</dbReference>
<dbReference type="AlphaFoldDB" id="A0A0N7LAX4"/>
<keyword evidence="6" id="KW-1133">Transmembrane helix</keyword>
<keyword evidence="3 10" id="KW-0813">Transport</keyword>
<dbReference type="Proteomes" id="UP000054845">
    <property type="component" value="Unassembled WGS sequence"/>
</dbReference>
<organism evidence="12 13">
    <name type="scientific">Ceraceosorus bombacis</name>
    <dbReference type="NCBI Taxonomy" id="401625"/>
    <lineage>
        <taxon>Eukaryota</taxon>
        <taxon>Fungi</taxon>
        <taxon>Dikarya</taxon>
        <taxon>Basidiomycota</taxon>
        <taxon>Ustilaginomycotina</taxon>
        <taxon>Exobasidiomycetes</taxon>
        <taxon>Ceraceosorales</taxon>
        <taxon>Ceraceosoraceae</taxon>
        <taxon>Ceraceosorus</taxon>
    </lineage>
</organism>
<protein>
    <submittedName>
        <fullName evidence="12">Mitochondrial carnitine-acylcarnitine carrier protein</fullName>
    </submittedName>
</protein>
<keyword evidence="5" id="KW-0677">Repeat</keyword>
<dbReference type="PANTHER" id="PTHR45624">
    <property type="entry name" value="MITOCHONDRIAL BASIC AMINO ACIDS TRANSPORTER-RELATED"/>
    <property type="match status" value="1"/>
</dbReference>
<evidence type="ECO:0000256" key="5">
    <source>
        <dbReference type="ARBA" id="ARBA00022737"/>
    </source>
</evidence>
<evidence type="ECO:0000256" key="10">
    <source>
        <dbReference type="RuleBase" id="RU000488"/>
    </source>
</evidence>
<reference evidence="13" key="1">
    <citation type="submission" date="2014-09" db="EMBL/GenBank/DDBJ databases">
        <authorList>
            <person name="Sharma Rahul"/>
            <person name="Thines Marco"/>
        </authorList>
    </citation>
    <scope>NUCLEOTIDE SEQUENCE [LARGE SCALE GENOMIC DNA]</scope>
</reference>
<dbReference type="GO" id="GO:1990575">
    <property type="term" value="P:mitochondrial L-ornithine transmembrane transport"/>
    <property type="evidence" value="ECO:0007669"/>
    <property type="project" value="TreeGrafter"/>
</dbReference>
<feature type="repeat" description="Solcar" evidence="9">
    <location>
        <begin position="256"/>
        <end position="351"/>
    </location>
</feature>